<evidence type="ECO:0000259" key="4">
    <source>
        <dbReference type="PROSITE" id="PS50158"/>
    </source>
</evidence>
<protein>
    <recommendedName>
        <fullName evidence="4">CCHC-type domain-containing protein</fullName>
    </recommendedName>
</protein>
<dbReference type="InterPro" id="IPR036875">
    <property type="entry name" value="Znf_CCHC_sf"/>
</dbReference>
<dbReference type="InterPro" id="IPR001878">
    <property type="entry name" value="Znf_CCHC"/>
</dbReference>
<gene>
    <name evidence="5" type="ORF">BT96DRAFT_941644</name>
</gene>
<evidence type="ECO:0000256" key="2">
    <source>
        <dbReference type="PROSITE-ProRule" id="PRU00047"/>
    </source>
</evidence>
<dbReference type="GO" id="GO:0006397">
    <property type="term" value="P:mRNA processing"/>
    <property type="evidence" value="ECO:0007669"/>
    <property type="project" value="UniProtKB-KW"/>
</dbReference>
<name>A0A6A4HI18_9AGAR</name>
<dbReference type="AlphaFoldDB" id="A0A6A4HI18"/>
<accession>A0A6A4HI18</accession>
<keyword evidence="2" id="KW-0862">Zinc</keyword>
<sequence length="360" mass="39137">MPGAAPVGPADTNTNRQPPQAAAANNHSPFIGPAPNPIPVGPTPNPTQQSGAPTKTRIELEAEIKELRNTLMRQQENWFVHLETSSPRKGSKVEVIVQDGYTGTPFDISIPLAVDEAIRGYKFISYIKLTQDALCMTDDSGDQYVLALSDGKITSTVTKWDEHTISTVEYPSISRTIKEHIATYHGKALGACWRQHHKNVSYLSGEFGFTIGLEYCIKTQCWIADDNKIDFSILDQIRLLVVQEQIHAASIASLKQTFSAISGNTESLKKAESLCFHCGTYGHLPDSCAAPKTVTGRVPFQITNINNTGKKTLVSTTGVPVCYKFAGSSKCSLPMCAYFYGCSVCGALTHGAADYSHCNK</sequence>
<keyword evidence="1" id="KW-0507">mRNA processing</keyword>
<dbReference type="GO" id="GO:0008270">
    <property type="term" value="F:zinc ion binding"/>
    <property type="evidence" value="ECO:0007669"/>
    <property type="project" value="UniProtKB-KW"/>
</dbReference>
<organism evidence="5 6">
    <name type="scientific">Gymnopus androsaceus JB14</name>
    <dbReference type="NCBI Taxonomy" id="1447944"/>
    <lineage>
        <taxon>Eukaryota</taxon>
        <taxon>Fungi</taxon>
        <taxon>Dikarya</taxon>
        <taxon>Basidiomycota</taxon>
        <taxon>Agaricomycotina</taxon>
        <taxon>Agaricomycetes</taxon>
        <taxon>Agaricomycetidae</taxon>
        <taxon>Agaricales</taxon>
        <taxon>Marasmiineae</taxon>
        <taxon>Omphalotaceae</taxon>
        <taxon>Gymnopus</taxon>
    </lineage>
</organism>
<dbReference type="EMBL" id="ML769512">
    <property type="protein sequence ID" value="KAE9396535.1"/>
    <property type="molecule type" value="Genomic_DNA"/>
</dbReference>
<keyword evidence="6" id="KW-1185">Reference proteome</keyword>
<feature type="compositionally biased region" description="Low complexity" evidence="3">
    <location>
        <begin position="17"/>
        <end position="26"/>
    </location>
</feature>
<feature type="domain" description="CCHC-type" evidence="4">
    <location>
        <begin position="275"/>
        <end position="288"/>
    </location>
</feature>
<dbReference type="SUPFAM" id="SSF57756">
    <property type="entry name" value="Retrovirus zinc finger-like domains"/>
    <property type="match status" value="1"/>
</dbReference>
<evidence type="ECO:0000256" key="3">
    <source>
        <dbReference type="SAM" id="MobiDB-lite"/>
    </source>
</evidence>
<feature type="region of interest" description="Disordered" evidence="3">
    <location>
        <begin position="1"/>
        <end position="55"/>
    </location>
</feature>
<proteinExistence type="predicted"/>
<keyword evidence="2" id="KW-0479">Metal-binding</keyword>
<feature type="compositionally biased region" description="Pro residues" evidence="3">
    <location>
        <begin position="32"/>
        <end position="45"/>
    </location>
</feature>
<dbReference type="Proteomes" id="UP000799118">
    <property type="component" value="Unassembled WGS sequence"/>
</dbReference>
<dbReference type="PROSITE" id="PS50158">
    <property type="entry name" value="ZF_CCHC"/>
    <property type="match status" value="1"/>
</dbReference>
<keyword evidence="2" id="KW-0863">Zinc-finger</keyword>
<dbReference type="GO" id="GO:0003676">
    <property type="term" value="F:nucleic acid binding"/>
    <property type="evidence" value="ECO:0007669"/>
    <property type="project" value="InterPro"/>
</dbReference>
<evidence type="ECO:0000313" key="6">
    <source>
        <dbReference type="Proteomes" id="UP000799118"/>
    </source>
</evidence>
<reference evidence="5" key="1">
    <citation type="journal article" date="2019" name="Environ. Microbiol.">
        <title>Fungal ecological strategies reflected in gene transcription - a case study of two litter decomposers.</title>
        <authorList>
            <person name="Barbi F."/>
            <person name="Kohler A."/>
            <person name="Barry K."/>
            <person name="Baskaran P."/>
            <person name="Daum C."/>
            <person name="Fauchery L."/>
            <person name="Ihrmark K."/>
            <person name="Kuo A."/>
            <person name="LaButti K."/>
            <person name="Lipzen A."/>
            <person name="Morin E."/>
            <person name="Grigoriev I.V."/>
            <person name="Henrissat B."/>
            <person name="Lindahl B."/>
            <person name="Martin F."/>
        </authorList>
    </citation>
    <scope>NUCLEOTIDE SEQUENCE</scope>
    <source>
        <strain evidence="5">JB14</strain>
    </source>
</reference>
<evidence type="ECO:0000313" key="5">
    <source>
        <dbReference type="EMBL" id="KAE9396535.1"/>
    </source>
</evidence>
<evidence type="ECO:0000256" key="1">
    <source>
        <dbReference type="ARBA" id="ARBA00022664"/>
    </source>
</evidence>